<keyword evidence="3" id="KW-0815">Transposition</keyword>
<feature type="domain" description="Probable transposase IS891/IS1136/IS1341" evidence="8">
    <location>
        <begin position="177"/>
        <end position="281"/>
    </location>
</feature>
<keyword evidence="7" id="KW-0233">DNA recombination</keyword>
<evidence type="ECO:0000313" key="11">
    <source>
        <dbReference type="EMBL" id="MXQ53499.1"/>
    </source>
</evidence>
<dbReference type="InterPro" id="IPR051399">
    <property type="entry name" value="RNA-guided_DNA_endo/Transpos"/>
</dbReference>
<dbReference type="Pfam" id="PF12323">
    <property type="entry name" value="HTH_OrfB_IS605"/>
    <property type="match status" value="1"/>
</dbReference>
<evidence type="ECO:0000313" key="12">
    <source>
        <dbReference type="Proteomes" id="UP000430692"/>
    </source>
</evidence>
<feature type="domain" description="Cas12f1-like TNB" evidence="9">
    <location>
        <begin position="293"/>
        <end position="361"/>
    </location>
</feature>
<evidence type="ECO:0000259" key="10">
    <source>
        <dbReference type="Pfam" id="PF12323"/>
    </source>
</evidence>
<comment type="similarity">
    <text evidence="1">In the C-terminal section; belongs to the transposase 35 family.</text>
</comment>
<accession>A0A6I4VPK7</accession>
<evidence type="ECO:0000256" key="3">
    <source>
        <dbReference type="ARBA" id="ARBA00022578"/>
    </source>
</evidence>
<gene>
    <name evidence="11" type="primary">tnpB</name>
    <name evidence="11" type="ORF">GSM42_07105</name>
</gene>
<dbReference type="GO" id="GO:0032196">
    <property type="term" value="P:transposition"/>
    <property type="evidence" value="ECO:0007669"/>
    <property type="project" value="UniProtKB-KW"/>
</dbReference>
<evidence type="ECO:0000256" key="7">
    <source>
        <dbReference type="ARBA" id="ARBA00023172"/>
    </source>
</evidence>
<sequence length="375" mass="43529">MHKAFSYRLRPTKAQAMLIHKSIGCSRFVFNHFLGEWNNMYQETGKGLTYTTCSRVLTEKKRELTWLKEVDSTSLQNTLKHLADAFQRFFQKQNDAPRFKSRKNRVQAYTSQCNYSKNSRPTIEIIRNKIKLPKLGWVKFVPSRAISGRILSATIRRTSSGKYNISILCEGCYLRSVPARKEAVGIDLGLKDFAIFDDGTKTKPNRFFRQYERKLAKLQQMMARRKKNGSNWHKARIQVARLHEKITHARHDFLHKLSTKLVCENQVISIERLQVKNMVKNQKLAKSITDASWSEFVSMLEYKAKEYGRKLVKVGKSFPSSQLCSCCGHRNKEVKQLQLRAWTCLNCKEHHDRDINAAKNILQEGRRLLAVGLTV</sequence>
<evidence type="ECO:0000259" key="9">
    <source>
        <dbReference type="Pfam" id="PF07282"/>
    </source>
</evidence>
<dbReference type="InterPro" id="IPR010095">
    <property type="entry name" value="Cas12f1-like_TNB"/>
</dbReference>
<name>A0A6I4VPK7_9BACL</name>
<dbReference type="GO" id="GO:0046872">
    <property type="term" value="F:metal ion binding"/>
    <property type="evidence" value="ECO:0007669"/>
    <property type="project" value="UniProtKB-KW"/>
</dbReference>
<dbReference type="GO" id="GO:0006310">
    <property type="term" value="P:DNA recombination"/>
    <property type="evidence" value="ECO:0007669"/>
    <property type="project" value="UniProtKB-KW"/>
</dbReference>
<dbReference type="GO" id="GO:0003677">
    <property type="term" value="F:DNA binding"/>
    <property type="evidence" value="ECO:0007669"/>
    <property type="project" value="UniProtKB-KW"/>
</dbReference>
<keyword evidence="5" id="KW-0862">Zinc</keyword>
<proteinExistence type="inferred from homology"/>
<dbReference type="AlphaFoldDB" id="A0A6I4VPK7"/>
<keyword evidence="4" id="KW-0479">Metal-binding</keyword>
<reference evidence="11 12" key="1">
    <citation type="submission" date="2019-12" db="EMBL/GenBank/DDBJ databases">
        <title>Whole-genome analyses of novel actinobacteria.</title>
        <authorList>
            <person name="Sahin N."/>
            <person name="Saygin H."/>
        </authorList>
    </citation>
    <scope>NUCLEOTIDE SEQUENCE [LARGE SCALE GENOMIC DNA]</scope>
    <source>
        <strain evidence="11 12">KC615</strain>
    </source>
</reference>
<dbReference type="PANTHER" id="PTHR30405:SF25">
    <property type="entry name" value="RNA-GUIDED DNA ENDONUCLEASE INSQ-RELATED"/>
    <property type="match status" value="1"/>
</dbReference>
<comment type="caution">
    <text evidence="11">The sequence shown here is derived from an EMBL/GenBank/DDBJ whole genome shotgun (WGS) entry which is preliminary data.</text>
</comment>
<dbReference type="EMBL" id="WUUL01000004">
    <property type="protein sequence ID" value="MXQ53499.1"/>
    <property type="molecule type" value="Genomic_DNA"/>
</dbReference>
<evidence type="ECO:0000256" key="4">
    <source>
        <dbReference type="ARBA" id="ARBA00022723"/>
    </source>
</evidence>
<dbReference type="NCBIfam" id="NF040570">
    <property type="entry name" value="guided_TnpB"/>
    <property type="match status" value="1"/>
</dbReference>
<dbReference type="InterPro" id="IPR001959">
    <property type="entry name" value="Transposase"/>
</dbReference>
<evidence type="ECO:0000259" key="8">
    <source>
        <dbReference type="Pfam" id="PF01385"/>
    </source>
</evidence>
<dbReference type="InterPro" id="IPR053522">
    <property type="entry name" value="RNA-guided_endonuclease_TnpB"/>
</dbReference>
<dbReference type="Pfam" id="PF01385">
    <property type="entry name" value="OrfB_IS605"/>
    <property type="match status" value="1"/>
</dbReference>
<dbReference type="NCBIfam" id="NF038281">
    <property type="entry name" value="IS200_TnpB"/>
    <property type="match status" value="1"/>
</dbReference>
<evidence type="ECO:0000256" key="1">
    <source>
        <dbReference type="ARBA" id="ARBA00008761"/>
    </source>
</evidence>
<keyword evidence="12" id="KW-1185">Reference proteome</keyword>
<protein>
    <submittedName>
        <fullName evidence="11">IS200/IS605 family element transposase accessory protein TnpB</fullName>
    </submittedName>
</protein>
<dbReference type="Pfam" id="PF07282">
    <property type="entry name" value="Cas12f1-like_TNB"/>
    <property type="match status" value="1"/>
</dbReference>
<dbReference type="PANTHER" id="PTHR30405">
    <property type="entry name" value="TRANSPOSASE"/>
    <property type="match status" value="1"/>
</dbReference>
<evidence type="ECO:0000256" key="2">
    <source>
        <dbReference type="ARBA" id="ARBA00011044"/>
    </source>
</evidence>
<keyword evidence="6" id="KW-0238">DNA-binding</keyword>
<dbReference type="Proteomes" id="UP000430692">
    <property type="component" value="Unassembled WGS sequence"/>
</dbReference>
<evidence type="ECO:0000256" key="6">
    <source>
        <dbReference type="ARBA" id="ARBA00023125"/>
    </source>
</evidence>
<feature type="domain" description="Transposase putative helix-turn-helix" evidence="10">
    <location>
        <begin position="1"/>
        <end position="46"/>
    </location>
</feature>
<organism evidence="11 12">
    <name type="scientific">Shimazuella alba</name>
    <dbReference type="NCBI Taxonomy" id="2690964"/>
    <lineage>
        <taxon>Bacteria</taxon>
        <taxon>Bacillati</taxon>
        <taxon>Bacillota</taxon>
        <taxon>Bacilli</taxon>
        <taxon>Bacillales</taxon>
        <taxon>Thermoactinomycetaceae</taxon>
        <taxon>Shimazuella</taxon>
    </lineage>
</organism>
<evidence type="ECO:0000256" key="5">
    <source>
        <dbReference type="ARBA" id="ARBA00022833"/>
    </source>
</evidence>
<dbReference type="InterPro" id="IPR021027">
    <property type="entry name" value="Transposase_put_HTH"/>
</dbReference>
<dbReference type="NCBIfam" id="TIGR01766">
    <property type="entry name" value="IS200/IS605 family accessory protein TnpB-like domain"/>
    <property type="match status" value="1"/>
</dbReference>
<dbReference type="RefSeq" id="WP_160800862.1">
    <property type="nucleotide sequence ID" value="NZ_WUUL01000004.1"/>
</dbReference>
<comment type="similarity">
    <text evidence="2">In the N-terminal section; belongs to the transposase 2 family.</text>
</comment>